<keyword evidence="1" id="KW-0472">Membrane</keyword>
<organism evidence="2 3">
    <name type="scientific">Gimibacter soli</name>
    <dbReference type="NCBI Taxonomy" id="3024400"/>
    <lineage>
        <taxon>Bacteria</taxon>
        <taxon>Pseudomonadati</taxon>
        <taxon>Pseudomonadota</taxon>
        <taxon>Alphaproteobacteria</taxon>
        <taxon>Kordiimonadales</taxon>
        <taxon>Temperatibacteraceae</taxon>
        <taxon>Gimibacter</taxon>
    </lineage>
</organism>
<protein>
    <submittedName>
        <fullName evidence="2">DUF2474 domain-containing protein</fullName>
    </submittedName>
</protein>
<dbReference type="Proteomes" id="UP001217500">
    <property type="component" value="Chromosome"/>
</dbReference>
<evidence type="ECO:0000313" key="3">
    <source>
        <dbReference type="Proteomes" id="UP001217500"/>
    </source>
</evidence>
<dbReference type="EMBL" id="CP116805">
    <property type="protein sequence ID" value="WCL54342.1"/>
    <property type="molecule type" value="Genomic_DNA"/>
</dbReference>
<gene>
    <name evidence="2" type="ORF">PH603_01045</name>
</gene>
<keyword evidence="1" id="KW-0812">Transmembrane</keyword>
<dbReference type="KEGG" id="gso:PH603_01045"/>
<sequence length="42" mass="4552">MAGEPDSEQRPLGKRLLWFAGLWLASVIALGIVAYGIRAVLL</sequence>
<dbReference type="InterPro" id="IPR018895">
    <property type="entry name" value="DUF2474"/>
</dbReference>
<evidence type="ECO:0000256" key="1">
    <source>
        <dbReference type="SAM" id="Phobius"/>
    </source>
</evidence>
<dbReference type="AlphaFoldDB" id="A0AAE9XNM7"/>
<dbReference type="Pfam" id="PF10617">
    <property type="entry name" value="DUF2474"/>
    <property type="match status" value="1"/>
</dbReference>
<feature type="transmembrane region" description="Helical" evidence="1">
    <location>
        <begin position="16"/>
        <end position="37"/>
    </location>
</feature>
<proteinExistence type="predicted"/>
<evidence type="ECO:0000313" key="2">
    <source>
        <dbReference type="EMBL" id="WCL54342.1"/>
    </source>
</evidence>
<accession>A0AAE9XNM7</accession>
<keyword evidence="3" id="KW-1185">Reference proteome</keyword>
<reference evidence="2" key="1">
    <citation type="submission" date="2023-01" db="EMBL/GenBank/DDBJ databases">
        <title>The genome sequence of Kordiimonadaceae bacterium 6D33.</title>
        <authorList>
            <person name="Liu Y."/>
        </authorList>
    </citation>
    <scope>NUCLEOTIDE SEQUENCE</scope>
    <source>
        <strain evidence="2">6D33</strain>
    </source>
</reference>
<keyword evidence="1" id="KW-1133">Transmembrane helix</keyword>
<dbReference type="RefSeq" id="WP_289504061.1">
    <property type="nucleotide sequence ID" value="NZ_CP116805.1"/>
</dbReference>
<name>A0AAE9XNM7_9PROT</name>